<feature type="repeat" description="WD" evidence="4">
    <location>
        <begin position="496"/>
        <end position="538"/>
    </location>
</feature>
<dbReference type="InterPro" id="IPR044285">
    <property type="entry name" value="PWP1"/>
</dbReference>
<dbReference type="InterPro" id="IPR015943">
    <property type="entry name" value="WD40/YVTN_repeat-like_dom_sf"/>
</dbReference>
<dbReference type="Proteomes" id="UP001140206">
    <property type="component" value="Chromosome 2"/>
</dbReference>
<gene>
    <name evidence="6" type="ORF">LUZ62_040697</name>
</gene>
<evidence type="ECO:0000256" key="3">
    <source>
        <dbReference type="ARBA" id="ARBA00022737"/>
    </source>
</evidence>
<accession>A0AAV8FEC3</accession>
<feature type="repeat" description="WD" evidence="4">
    <location>
        <begin position="360"/>
        <end position="402"/>
    </location>
</feature>
<evidence type="ECO:0000256" key="2">
    <source>
        <dbReference type="ARBA" id="ARBA00022574"/>
    </source>
</evidence>
<keyword evidence="3" id="KW-0677">Repeat</keyword>
<dbReference type="SMART" id="SM00320">
    <property type="entry name" value="WD40"/>
    <property type="match status" value="5"/>
</dbReference>
<dbReference type="Pfam" id="PF00400">
    <property type="entry name" value="WD40"/>
    <property type="match status" value="3"/>
</dbReference>
<name>A0AAV8FEC3_9POAL</name>
<reference evidence="6" key="1">
    <citation type="submission" date="2022-08" db="EMBL/GenBank/DDBJ databases">
        <authorList>
            <person name="Marques A."/>
        </authorList>
    </citation>
    <scope>NUCLEOTIDE SEQUENCE</scope>
    <source>
        <strain evidence="6">RhyPub2mFocal</strain>
        <tissue evidence="6">Leaves</tissue>
    </source>
</reference>
<feature type="repeat" description="WD" evidence="4">
    <location>
        <begin position="403"/>
        <end position="445"/>
    </location>
</feature>
<dbReference type="SUPFAM" id="SSF50978">
    <property type="entry name" value="WD40 repeat-like"/>
    <property type="match status" value="1"/>
</dbReference>
<dbReference type="PROSITE" id="PS50082">
    <property type="entry name" value="WD_REPEATS_2"/>
    <property type="match status" value="3"/>
</dbReference>
<dbReference type="PROSITE" id="PS50294">
    <property type="entry name" value="WD_REPEATS_REGION"/>
    <property type="match status" value="2"/>
</dbReference>
<dbReference type="FunFam" id="2.130.10.10:FF:000714">
    <property type="entry name" value="Transducin/WD40 repeat-like superfamily protein"/>
    <property type="match status" value="1"/>
</dbReference>
<evidence type="ECO:0000256" key="4">
    <source>
        <dbReference type="PROSITE-ProRule" id="PRU00221"/>
    </source>
</evidence>
<evidence type="ECO:0000256" key="1">
    <source>
        <dbReference type="ARBA" id="ARBA00022553"/>
    </source>
</evidence>
<evidence type="ECO:0000256" key="5">
    <source>
        <dbReference type="SAM" id="MobiDB-lite"/>
    </source>
</evidence>
<organism evidence="6 7">
    <name type="scientific">Rhynchospora pubera</name>
    <dbReference type="NCBI Taxonomy" id="906938"/>
    <lineage>
        <taxon>Eukaryota</taxon>
        <taxon>Viridiplantae</taxon>
        <taxon>Streptophyta</taxon>
        <taxon>Embryophyta</taxon>
        <taxon>Tracheophyta</taxon>
        <taxon>Spermatophyta</taxon>
        <taxon>Magnoliopsida</taxon>
        <taxon>Liliopsida</taxon>
        <taxon>Poales</taxon>
        <taxon>Cyperaceae</taxon>
        <taxon>Cyperoideae</taxon>
        <taxon>Rhynchosporeae</taxon>
        <taxon>Rhynchospora</taxon>
    </lineage>
</organism>
<comment type="caution">
    <text evidence="6">The sequence shown here is derived from an EMBL/GenBank/DDBJ whole genome shotgun (WGS) entry which is preliminary data.</text>
</comment>
<dbReference type="PRINTS" id="PR00320">
    <property type="entry name" value="GPROTEINBRPT"/>
</dbReference>
<dbReference type="PANTHER" id="PTHR14091">
    <property type="entry name" value="PERIODIC TRYPTOPHAN PROTEIN 1"/>
    <property type="match status" value="1"/>
</dbReference>
<dbReference type="PROSITE" id="PS00678">
    <property type="entry name" value="WD_REPEATS_1"/>
    <property type="match status" value="2"/>
</dbReference>
<dbReference type="Gene3D" id="2.130.10.10">
    <property type="entry name" value="YVTN repeat-like/Quinoprotein amine dehydrogenase"/>
    <property type="match status" value="2"/>
</dbReference>
<dbReference type="PANTHER" id="PTHR14091:SF0">
    <property type="entry name" value="PERIODIC TRYPTOPHAN PROTEIN 1 HOMOLOG"/>
    <property type="match status" value="1"/>
</dbReference>
<dbReference type="AlphaFoldDB" id="A0AAV8FEC3"/>
<sequence length="592" mass="64959">MSIIIDNVLKEKTPSLSPSASEFGVRTGLEPLFSSLPFKIPKALIPRTIVFVFPSSQFRRRGALLPFIFLSPVSPTLPSSLSPAASSFFFRVPTPHLSNSSGKEMISSLSWVPKGAAKYVPEVAEPPSKEEIEELVNADSVDKSGESEDEEEMDVDTEKGDAAVLQALAAAKALNDDQQGDQSSAFVQNISDGLRELDMDHYDDEDGGIDIFGKGVDLYYTSNDMDPYLKKNTEENADDEEEEIEDMTIKPTDAVILCARVEDEVNLLEVCIFEEAEDGDSNMYVHHDIILSAFPLSMAWLDCRPQSGEKGNFVATGTMGPAIEIWDLDLIDEVQPLLVLGGKKRVKGKEKKIKKGKFKKGSHRDSVLGLAWNKELRNVLASASADKTLKIWDVVQEKCAVTLEHHTDKVQTVAWSRHSPELLISGSFDKSVALMDMKSSSESGRWSVDADVESIAWDPHNEHAFVVSLENGMVQCFDKRLASSDMVSGAKTIFTLHAHEKAVSSLSFSSVAPNFLATGSTDKMIKLWDLSNNQPACIASQNPKAGKIFTISFSEDSPFLLAIGGHKGKLQVWDTLSDQGVVSRFGIYGNRN</sequence>
<protein>
    <submittedName>
        <fullName evidence="6">Transducin/WD40 repeat-like superfamily protein</fullName>
    </submittedName>
</protein>
<keyword evidence="1" id="KW-0597">Phosphoprotein</keyword>
<keyword evidence="2 4" id="KW-0853">WD repeat</keyword>
<feature type="region of interest" description="Disordered" evidence="5">
    <location>
        <begin position="123"/>
        <end position="156"/>
    </location>
</feature>
<dbReference type="GO" id="GO:0005634">
    <property type="term" value="C:nucleus"/>
    <property type="evidence" value="ECO:0007669"/>
    <property type="project" value="TreeGrafter"/>
</dbReference>
<dbReference type="InterPro" id="IPR019775">
    <property type="entry name" value="WD40_repeat_CS"/>
</dbReference>
<dbReference type="FunFam" id="2.130.10.10:FF:000485">
    <property type="entry name" value="Putative WD repeat-containing protein C17D11.16"/>
    <property type="match status" value="1"/>
</dbReference>
<dbReference type="GO" id="GO:0006364">
    <property type="term" value="P:rRNA processing"/>
    <property type="evidence" value="ECO:0007669"/>
    <property type="project" value="InterPro"/>
</dbReference>
<keyword evidence="7" id="KW-1185">Reference proteome</keyword>
<dbReference type="InterPro" id="IPR020472">
    <property type="entry name" value="WD40_PAC1"/>
</dbReference>
<dbReference type="InterPro" id="IPR036322">
    <property type="entry name" value="WD40_repeat_dom_sf"/>
</dbReference>
<evidence type="ECO:0000313" key="7">
    <source>
        <dbReference type="Proteomes" id="UP001140206"/>
    </source>
</evidence>
<evidence type="ECO:0000313" key="6">
    <source>
        <dbReference type="EMBL" id="KAJ4789451.1"/>
    </source>
</evidence>
<dbReference type="InterPro" id="IPR001680">
    <property type="entry name" value="WD40_rpt"/>
</dbReference>
<dbReference type="EMBL" id="JAMFTS010000002">
    <property type="protein sequence ID" value="KAJ4789451.1"/>
    <property type="molecule type" value="Genomic_DNA"/>
</dbReference>
<proteinExistence type="predicted"/>